<keyword evidence="3" id="KW-0547">Nucleotide-binding</keyword>
<proteinExistence type="predicted"/>
<accession>A0A919QYZ5</accession>
<dbReference type="InterPro" id="IPR050267">
    <property type="entry name" value="Anti-sigma-factor_SerPK"/>
</dbReference>
<dbReference type="InterPro" id="IPR003594">
    <property type="entry name" value="HATPase_dom"/>
</dbReference>
<reference evidence="3" key="1">
    <citation type="submission" date="2021-01" db="EMBL/GenBank/DDBJ databases">
        <title>Whole genome shotgun sequence of Sphaerisporangium rufum NBRC 109079.</title>
        <authorList>
            <person name="Komaki H."/>
            <person name="Tamura T."/>
        </authorList>
    </citation>
    <scope>NUCLEOTIDE SEQUENCE</scope>
    <source>
        <strain evidence="3">NBRC 109079</strain>
    </source>
</reference>
<evidence type="ECO:0000259" key="2">
    <source>
        <dbReference type="Pfam" id="PF13581"/>
    </source>
</evidence>
<feature type="domain" description="Histidine kinase/HSP90-like ATPase" evidence="2">
    <location>
        <begin position="17"/>
        <end position="122"/>
    </location>
</feature>
<dbReference type="AlphaFoldDB" id="A0A919QYZ5"/>
<comment type="caution">
    <text evidence="3">The sequence shown here is derived from an EMBL/GenBank/DDBJ whole genome shotgun (WGS) entry which is preliminary data.</text>
</comment>
<dbReference type="InterPro" id="IPR036890">
    <property type="entry name" value="HATPase_C_sf"/>
</dbReference>
<keyword evidence="4" id="KW-1185">Reference proteome</keyword>
<dbReference type="PANTHER" id="PTHR35526:SF3">
    <property type="entry name" value="ANTI-SIGMA-F FACTOR RSBW"/>
    <property type="match status" value="1"/>
</dbReference>
<keyword evidence="3" id="KW-0067">ATP-binding</keyword>
<dbReference type="EMBL" id="BOOU01000024">
    <property type="protein sequence ID" value="GII76701.1"/>
    <property type="molecule type" value="Genomic_DNA"/>
</dbReference>
<organism evidence="3 4">
    <name type="scientific">Sphaerisporangium rufum</name>
    <dbReference type="NCBI Taxonomy" id="1381558"/>
    <lineage>
        <taxon>Bacteria</taxon>
        <taxon>Bacillati</taxon>
        <taxon>Actinomycetota</taxon>
        <taxon>Actinomycetes</taxon>
        <taxon>Streptosporangiales</taxon>
        <taxon>Streptosporangiaceae</taxon>
        <taxon>Sphaerisporangium</taxon>
    </lineage>
</organism>
<keyword evidence="1" id="KW-0418">Kinase</keyword>
<protein>
    <submittedName>
        <fullName evidence="3">ATP-binding protein</fullName>
    </submittedName>
</protein>
<dbReference type="Proteomes" id="UP000655287">
    <property type="component" value="Unassembled WGS sequence"/>
</dbReference>
<sequence length="127" mass="13687">MVVDRLLGSWDLIGTEASVAAARKLARTALGAAHPVVDDVMLLVSELVTNAVVHSESRGGTVTLTLLDGGDAIRVLVRDAGADRRPRVAGDLWREGGRGLLLVEEISHRWGVGEHHTGRTVWCEVKY</sequence>
<dbReference type="PANTHER" id="PTHR35526">
    <property type="entry name" value="ANTI-SIGMA-F FACTOR RSBW-RELATED"/>
    <property type="match status" value="1"/>
</dbReference>
<evidence type="ECO:0000313" key="3">
    <source>
        <dbReference type="EMBL" id="GII76701.1"/>
    </source>
</evidence>
<evidence type="ECO:0000256" key="1">
    <source>
        <dbReference type="ARBA" id="ARBA00022527"/>
    </source>
</evidence>
<dbReference type="CDD" id="cd16936">
    <property type="entry name" value="HATPase_RsbW-like"/>
    <property type="match status" value="1"/>
</dbReference>
<evidence type="ECO:0000313" key="4">
    <source>
        <dbReference type="Proteomes" id="UP000655287"/>
    </source>
</evidence>
<keyword evidence="1" id="KW-0808">Transferase</keyword>
<name>A0A919QYZ5_9ACTN</name>
<dbReference type="SUPFAM" id="SSF55874">
    <property type="entry name" value="ATPase domain of HSP90 chaperone/DNA topoisomerase II/histidine kinase"/>
    <property type="match status" value="1"/>
</dbReference>
<gene>
    <name evidence="3" type="ORF">Sru01_16830</name>
</gene>
<dbReference type="Pfam" id="PF13581">
    <property type="entry name" value="HATPase_c_2"/>
    <property type="match status" value="1"/>
</dbReference>
<dbReference type="Gene3D" id="3.30.565.10">
    <property type="entry name" value="Histidine kinase-like ATPase, C-terminal domain"/>
    <property type="match status" value="1"/>
</dbReference>
<dbReference type="GO" id="GO:0005524">
    <property type="term" value="F:ATP binding"/>
    <property type="evidence" value="ECO:0007669"/>
    <property type="project" value="UniProtKB-KW"/>
</dbReference>
<keyword evidence="1" id="KW-0723">Serine/threonine-protein kinase</keyword>
<dbReference type="GO" id="GO:0004674">
    <property type="term" value="F:protein serine/threonine kinase activity"/>
    <property type="evidence" value="ECO:0007669"/>
    <property type="project" value="UniProtKB-KW"/>
</dbReference>